<dbReference type="SUPFAM" id="SSF54427">
    <property type="entry name" value="NTF2-like"/>
    <property type="match status" value="1"/>
</dbReference>
<dbReference type="CDD" id="cd07814">
    <property type="entry name" value="SRPBCC_CalC_Aha1-like"/>
    <property type="match status" value="1"/>
</dbReference>
<comment type="similarity">
    <text evidence="1">Belongs to the AHA1 family.</text>
</comment>
<evidence type="ECO:0008006" key="6">
    <source>
        <dbReference type="Google" id="ProtNLM"/>
    </source>
</evidence>
<evidence type="ECO:0000256" key="1">
    <source>
        <dbReference type="ARBA" id="ARBA00006817"/>
    </source>
</evidence>
<reference evidence="4 5" key="1">
    <citation type="journal article" date="2018" name="Antonie Van Leeuwenhoek">
        <title>Larkinella terrae sp. nov., isolated from soil on Jeju Island, South Korea.</title>
        <authorList>
            <person name="Ten L.N."/>
            <person name="Jeon J."/>
            <person name="Park S.J."/>
            <person name="Park S."/>
            <person name="Lee S.Y."/>
            <person name="Kim M.K."/>
            <person name="Jung H.Y."/>
        </authorList>
    </citation>
    <scope>NUCLEOTIDE SEQUENCE [LARGE SCALE GENOMIC DNA]</scope>
    <source>
        <strain evidence="4 5">KCTC 52001</strain>
    </source>
</reference>
<feature type="domain" description="Activator of Hsp90 ATPase homologue 1/2-like C-terminal" evidence="2">
    <location>
        <begin position="15"/>
        <end position="131"/>
    </location>
</feature>
<gene>
    <name evidence="4" type="ORF">GJJ30_13075</name>
</gene>
<dbReference type="RefSeq" id="WP_154175614.1">
    <property type="nucleotide sequence ID" value="NZ_WJXZ01000007.1"/>
</dbReference>
<evidence type="ECO:0000259" key="3">
    <source>
        <dbReference type="Pfam" id="PF20409"/>
    </source>
</evidence>
<dbReference type="Gene3D" id="3.30.530.20">
    <property type="match status" value="1"/>
</dbReference>
<dbReference type="OrthoDB" id="287565at2"/>
<comment type="caution">
    <text evidence="4">The sequence shown here is derived from an EMBL/GenBank/DDBJ whole genome shotgun (WGS) entry which is preliminary data.</text>
</comment>
<name>A0A7K0EKB8_9BACT</name>
<evidence type="ECO:0000313" key="4">
    <source>
        <dbReference type="EMBL" id="MRS62225.1"/>
    </source>
</evidence>
<feature type="domain" description="SnoaL-like" evidence="3">
    <location>
        <begin position="152"/>
        <end position="268"/>
    </location>
</feature>
<evidence type="ECO:0000313" key="5">
    <source>
        <dbReference type="Proteomes" id="UP000441754"/>
    </source>
</evidence>
<dbReference type="InterPro" id="IPR032710">
    <property type="entry name" value="NTF2-like_dom_sf"/>
</dbReference>
<dbReference type="Proteomes" id="UP000441754">
    <property type="component" value="Unassembled WGS sequence"/>
</dbReference>
<organism evidence="4 5">
    <name type="scientific">Larkinella terrae</name>
    <dbReference type="NCBI Taxonomy" id="2025311"/>
    <lineage>
        <taxon>Bacteria</taxon>
        <taxon>Pseudomonadati</taxon>
        <taxon>Bacteroidota</taxon>
        <taxon>Cytophagia</taxon>
        <taxon>Cytophagales</taxon>
        <taxon>Spirosomataceae</taxon>
        <taxon>Larkinella</taxon>
    </lineage>
</organism>
<dbReference type="InterPro" id="IPR046860">
    <property type="entry name" value="SnoaL_5"/>
</dbReference>
<dbReference type="Pfam" id="PF20409">
    <property type="entry name" value="SnoaL_5"/>
    <property type="match status" value="1"/>
</dbReference>
<protein>
    <recommendedName>
        <fullName evidence="6">SRPBCC domain-containing protein</fullName>
    </recommendedName>
</protein>
<keyword evidence="5" id="KW-1185">Reference proteome</keyword>
<dbReference type="EMBL" id="WJXZ01000007">
    <property type="protein sequence ID" value="MRS62225.1"/>
    <property type="molecule type" value="Genomic_DNA"/>
</dbReference>
<dbReference type="AlphaFoldDB" id="A0A7K0EKB8"/>
<accession>A0A7K0EKB8</accession>
<sequence length="268" mass="30900">MNNQSFTTTLTVDQSPKAVFDAITNVRGWWSEEIVGNAANLNDEFLYQYQDVHRCKMKVIEVVPEKKAVWQVLDNYFSFTEDKSEWIGTKVIFEISEQDHKTQLRFTHEGLVPDYECYNACVHGWTQYIDRSLFSLITTGKGQPNSSKTAYTVHEVAARFHELAQQEKWFEIQDELFANDVRSLEPAHSPYFESTAGKVPVRQKGEDWVKRVEAGHRMHTTAPVVGGNHFAVGREVDITVQGHGRIQLNEIMLYEVKNGQIISEQFFY</sequence>
<dbReference type="InterPro" id="IPR013538">
    <property type="entry name" value="ASHA1/2-like_C"/>
</dbReference>
<dbReference type="Gene3D" id="3.10.450.50">
    <property type="match status" value="1"/>
</dbReference>
<dbReference type="SUPFAM" id="SSF55961">
    <property type="entry name" value="Bet v1-like"/>
    <property type="match status" value="1"/>
</dbReference>
<dbReference type="Pfam" id="PF08327">
    <property type="entry name" value="AHSA1"/>
    <property type="match status" value="1"/>
</dbReference>
<dbReference type="InterPro" id="IPR023393">
    <property type="entry name" value="START-like_dom_sf"/>
</dbReference>
<proteinExistence type="inferred from homology"/>
<evidence type="ECO:0000259" key="2">
    <source>
        <dbReference type="Pfam" id="PF08327"/>
    </source>
</evidence>